<proteinExistence type="predicted"/>
<organism evidence="4 5">
    <name type="scientific">Clostridium tagluense</name>
    <dbReference type="NCBI Taxonomy" id="360422"/>
    <lineage>
        <taxon>Bacteria</taxon>
        <taxon>Bacillati</taxon>
        <taxon>Bacillota</taxon>
        <taxon>Clostridia</taxon>
        <taxon>Eubacteriales</taxon>
        <taxon>Clostridiaceae</taxon>
        <taxon>Clostridium</taxon>
    </lineage>
</organism>
<dbReference type="EMBL" id="BHYK01000030">
    <property type="protein sequence ID" value="GCD12312.1"/>
    <property type="molecule type" value="Genomic_DNA"/>
</dbReference>
<dbReference type="GO" id="GO:0016020">
    <property type="term" value="C:membrane"/>
    <property type="evidence" value="ECO:0007669"/>
    <property type="project" value="InterPro"/>
</dbReference>
<dbReference type="Gene3D" id="1.10.287.950">
    <property type="entry name" value="Methyl-accepting chemotaxis protein"/>
    <property type="match status" value="1"/>
</dbReference>
<dbReference type="Proteomes" id="UP000287872">
    <property type="component" value="Unassembled WGS sequence"/>
</dbReference>
<dbReference type="PANTHER" id="PTHR32089">
    <property type="entry name" value="METHYL-ACCEPTING CHEMOTAXIS PROTEIN MCPB"/>
    <property type="match status" value="1"/>
</dbReference>
<dbReference type="GO" id="GO:0007165">
    <property type="term" value="P:signal transduction"/>
    <property type="evidence" value="ECO:0007669"/>
    <property type="project" value="UniProtKB-KW"/>
</dbReference>
<feature type="domain" description="Methyl-accepting transducer" evidence="3">
    <location>
        <begin position="132"/>
        <end position="277"/>
    </location>
</feature>
<evidence type="ECO:0000256" key="2">
    <source>
        <dbReference type="PROSITE-ProRule" id="PRU00284"/>
    </source>
</evidence>
<accession>A0A401URX0</accession>
<protein>
    <submittedName>
        <fullName evidence="4">Methyl-accepting chemotaxis protein</fullName>
    </submittedName>
</protein>
<dbReference type="Pfam" id="PF00015">
    <property type="entry name" value="MCPsignal"/>
    <property type="match status" value="1"/>
</dbReference>
<comment type="caution">
    <text evidence="4">The sequence shown here is derived from an EMBL/GenBank/DDBJ whole genome shotgun (WGS) entry which is preliminary data.</text>
</comment>
<evidence type="ECO:0000313" key="4">
    <source>
        <dbReference type="EMBL" id="GCD12312.1"/>
    </source>
</evidence>
<dbReference type="PROSITE" id="PS50111">
    <property type="entry name" value="CHEMOTAXIS_TRANSDUC_2"/>
    <property type="match status" value="1"/>
</dbReference>
<dbReference type="OrthoDB" id="9807021at2"/>
<dbReference type="SMART" id="SM00283">
    <property type="entry name" value="MA"/>
    <property type="match status" value="1"/>
</dbReference>
<dbReference type="AlphaFoldDB" id="A0A401URX0"/>
<dbReference type="PANTHER" id="PTHR32089:SF112">
    <property type="entry name" value="LYSOZYME-LIKE PROTEIN-RELATED"/>
    <property type="match status" value="1"/>
</dbReference>
<name>A0A401URX0_9CLOT</name>
<evidence type="ECO:0000313" key="5">
    <source>
        <dbReference type="Proteomes" id="UP000287872"/>
    </source>
</evidence>
<dbReference type="SUPFAM" id="SSF58104">
    <property type="entry name" value="Methyl-accepting chemotaxis protein (MCP) signaling domain"/>
    <property type="match status" value="1"/>
</dbReference>
<dbReference type="RefSeq" id="WP_125004904.1">
    <property type="nucleotide sequence ID" value="NZ_BHYK01000030.1"/>
</dbReference>
<gene>
    <name evidence="4" type="ORF">Ctaglu_39350</name>
</gene>
<dbReference type="InterPro" id="IPR004089">
    <property type="entry name" value="MCPsignal_dom"/>
</dbReference>
<sequence length="277" mass="30041">MNIFEDEDILLNIGFLLPSISALFNNDLSLLLSDTEKIIKISKNESAPGGNYGEGDILPKDIPAYECMQENKTIVKILPKEYFGVAIKAVATPIKNRSGKIIGSIAIGKRAWGDDINAHAETFISSFNEISNVIGGVSSAIQDVAISSNNILDEVNETNEYMKKTDEIIGFVQNISKQTNLLGLNAAIESARAGELGKGFGVVANEIRNLSSSSSQSIKEINTVLNKLKSSIESITNNLYENNKLFETQAASIEEINSSIAELNNTAQIIKQISELI</sequence>
<evidence type="ECO:0000256" key="1">
    <source>
        <dbReference type="ARBA" id="ARBA00023224"/>
    </source>
</evidence>
<keyword evidence="5" id="KW-1185">Reference proteome</keyword>
<reference evidence="4 5" key="1">
    <citation type="submission" date="2018-11" db="EMBL/GenBank/DDBJ databases">
        <title>Genome sequencing and assembly of Clostridium tagluense strain A121.</title>
        <authorList>
            <person name="Murakami T."/>
            <person name="Segawa T."/>
            <person name="Shcherbakova V.A."/>
            <person name="Mori H."/>
            <person name="Yoshimura Y."/>
        </authorList>
    </citation>
    <scope>NUCLEOTIDE SEQUENCE [LARGE SCALE GENOMIC DNA]</scope>
    <source>
        <strain evidence="4 5">A121</strain>
    </source>
</reference>
<keyword evidence="1 2" id="KW-0807">Transducer</keyword>
<evidence type="ECO:0000259" key="3">
    <source>
        <dbReference type="PROSITE" id="PS50111"/>
    </source>
</evidence>